<dbReference type="InterPro" id="IPR005225">
    <property type="entry name" value="Small_GTP-bd"/>
</dbReference>
<dbReference type="InterPro" id="IPR023115">
    <property type="entry name" value="TIF_IF2_dom3"/>
</dbReference>
<dbReference type="Gene3D" id="3.40.50.10050">
    <property type="entry name" value="Translation initiation factor IF- 2, domain 3"/>
    <property type="match status" value="1"/>
</dbReference>
<dbReference type="SUPFAM" id="SSF52540">
    <property type="entry name" value="P-loop containing nucleoside triphosphate hydrolases"/>
    <property type="match status" value="1"/>
</dbReference>
<dbReference type="Pfam" id="PF11987">
    <property type="entry name" value="IF-2"/>
    <property type="match status" value="1"/>
</dbReference>
<dbReference type="CDD" id="cd03702">
    <property type="entry name" value="IF2_mtIF2_II"/>
    <property type="match status" value="1"/>
</dbReference>
<name>A0A2G0QE03_XENHO</name>
<comment type="similarity">
    <text evidence="2 9 10">Belongs to the TRAFAC class translation factor GTPase superfamily. Classic translation factor GTPase family. IF-2 subfamily.</text>
</comment>
<feature type="binding site" evidence="9">
    <location>
        <begin position="533"/>
        <end position="536"/>
    </location>
    <ligand>
        <name>GTP</name>
        <dbReference type="ChEBI" id="CHEBI:37565"/>
    </ligand>
</feature>
<dbReference type="InterPro" id="IPR044145">
    <property type="entry name" value="IF2_II"/>
</dbReference>
<keyword evidence="4 9" id="KW-0963">Cytoplasm</keyword>
<evidence type="ECO:0000256" key="6">
    <source>
        <dbReference type="ARBA" id="ARBA00022741"/>
    </source>
</evidence>
<dbReference type="GO" id="GO:0003743">
    <property type="term" value="F:translation initiation factor activity"/>
    <property type="evidence" value="ECO:0007669"/>
    <property type="project" value="UniProtKB-UniRule"/>
</dbReference>
<feature type="binding site" evidence="9">
    <location>
        <begin position="433"/>
        <end position="440"/>
    </location>
    <ligand>
        <name>GTP</name>
        <dbReference type="ChEBI" id="CHEBI:37565"/>
    </ligand>
</feature>
<evidence type="ECO:0000256" key="1">
    <source>
        <dbReference type="ARBA" id="ARBA00004496"/>
    </source>
</evidence>
<feature type="region of interest" description="G-domain" evidence="9">
    <location>
        <begin position="427"/>
        <end position="575"/>
    </location>
</feature>
<evidence type="ECO:0000256" key="4">
    <source>
        <dbReference type="ARBA" id="ARBA00022490"/>
    </source>
</evidence>
<evidence type="ECO:0000313" key="16">
    <source>
        <dbReference type="Proteomes" id="UP000094600"/>
    </source>
</evidence>
<keyword evidence="5 9" id="KW-0396">Initiation factor</keyword>
<evidence type="ECO:0000256" key="12">
    <source>
        <dbReference type="SAM" id="MobiDB-lite"/>
    </source>
</evidence>
<dbReference type="InterPro" id="IPR015760">
    <property type="entry name" value="TIF_IF2"/>
</dbReference>
<dbReference type="SUPFAM" id="SSF50447">
    <property type="entry name" value="Translation proteins"/>
    <property type="match status" value="2"/>
</dbReference>
<dbReference type="InterPro" id="IPR000795">
    <property type="entry name" value="T_Tr_GTP-bd_dom"/>
</dbReference>
<dbReference type="Proteomes" id="UP000225433">
    <property type="component" value="Unassembled WGS sequence"/>
</dbReference>
<evidence type="ECO:0000256" key="10">
    <source>
        <dbReference type="RuleBase" id="RU000644"/>
    </source>
</evidence>
<organism evidence="15 17">
    <name type="scientific">Xenorhabdus hominickii</name>
    <dbReference type="NCBI Taxonomy" id="351679"/>
    <lineage>
        <taxon>Bacteria</taxon>
        <taxon>Pseudomonadati</taxon>
        <taxon>Pseudomonadota</taxon>
        <taxon>Gammaproteobacteria</taxon>
        <taxon>Enterobacterales</taxon>
        <taxon>Morganellaceae</taxon>
        <taxon>Xenorhabdus</taxon>
    </lineage>
</organism>
<evidence type="ECO:0000256" key="3">
    <source>
        <dbReference type="ARBA" id="ARBA00020675"/>
    </source>
</evidence>
<dbReference type="InterPro" id="IPR013575">
    <property type="entry name" value="IF2_assoc_dom_bac"/>
</dbReference>
<dbReference type="InterPro" id="IPR053905">
    <property type="entry name" value="EF-G-like_DII"/>
</dbReference>
<dbReference type="STRING" id="351679.A9255_13645"/>
<gene>
    <name evidence="9" type="primary">infB</name>
    <name evidence="14" type="ORF">A9255_13645</name>
    <name evidence="15" type="ORF">Xhom_00433</name>
</gene>
<reference evidence="14 16" key="1">
    <citation type="submission" date="2016-06" db="EMBL/GenBank/DDBJ databases">
        <title>Bacterial characters and pathogenicity of Xenorhabdus hominickii from an entomopathogenic nematode, Steinernema monticolum.</title>
        <authorList>
            <person name="Park Y."/>
            <person name="Kim Y."/>
        </authorList>
    </citation>
    <scope>NUCLEOTIDE SEQUENCE [LARGE SCALE GENOMIC DNA]</scope>
    <source>
        <strain evidence="14 16">ANU1</strain>
    </source>
</reference>
<feature type="compositionally biased region" description="Basic and acidic residues" evidence="12">
    <location>
        <begin position="203"/>
        <end position="256"/>
    </location>
</feature>
<dbReference type="InterPro" id="IPR009061">
    <property type="entry name" value="DNA-bd_dom_put_sf"/>
</dbReference>
<dbReference type="SUPFAM" id="SSF52156">
    <property type="entry name" value="Initiation factor IF2/eIF5b, domain 3"/>
    <property type="match status" value="1"/>
</dbReference>
<reference evidence="15 17" key="2">
    <citation type="journal article" date="2017" name="Nat. Microbiol.">
        <title>Natural product diversity associated with the nematode symbionts Photorhabdus and Xenorhabdus.</title>
        <authorList>
            <person name="Tobias N.J."/>
            <person name="Wolff H."/>
            <person name="Djahanschiri B."/>
            <person name="Grundmann F."/>
            <person name="Kronenwerth M."/>
            <person name="Shi Y.M."/>
            <person name="Simonyi S."/>
            <person name="Grun P."/>
            <person name="Shapiro-Ilan D."/>
            <person name="Pidot S.J."/>
            <person name="Stinear T.P."/>
            <person name="Ebersberger I."/>
            <person name="Bode H.B."/>
        </authorList>
    </citation>
    <scope>NUCLEOTIDE SEQUENCE [LARGE SCALE GENOMIC DNA]</scope>
    <source>
        <strain evidence="15 17">DSM 17903</strain>
    </source>
</reference>
<comment type="subcellular location">
    <subcellularLocation>
        <location evidence="1 9 11">Cytoplasm</location>
    </subcellularLocation>
</comment>
<feature type="compositionally biased region" description="Basic and acidic residues" evidence="12">
    <location>
        <begin position="99"/>
        <end position="191"/>
    </location>
</feature>
<dbReference type="NCBIfam" id="TIGR00231">
    <property type="entry name" value="small_GTP"/>
    <property type="match status" value="1"/>
</dbReference>
<dbReference type="HAMAP" id="MF_00100_B">
    <property type="entry name" value="IF_2_B"/>
    <property type="match status" value="1"/>
</dbReference>
<dbReference type="RefSeq" id="WP_069317198.1">
    <property type="nucleotide sequence ID" value="NZ_CAWNQJ010000001.1"/>
</dbReference>
<dbReference type="CDD" id="cd03692">
    <property type="entry name" value="mtIF2_IVc"/>
    <property type="match status" value="1"/>
</dbReference>
<dbReference type="AlphaFoldDB" id="A0A2G0QE03"/>
<dbReference type="FunFam" id="3.40.50.300:FF:000019">
    <property type="entry name" value="Translation initiation factor IF-2"/>
    <property type="match status" value="1"/>
</dbReference>
<dbReference type="Pfam" id="PF08364">
    <property type="entry name" value="IF2_assoc"/>
    <property type="match status" value="1"/>
</dbReference>
<evidence type="ECO:0000256" key="5">
    <source>
        <dbReference type="ARBA" id="ARBA00022540"/>
    </source>
</evidence>
<dbReference type="CDD" id="cd01887">
    <property type="entry name" value="IF2_eIF5B"/>
    <property type="match status" value="1"/>
</dbReference>
<feature type="domain" description="Tr-type G" evidence="13">
    <location>
        <begin position="424"/>
        <end position="591"/>
    </location>
</feature>
<dbReference type="Gene3D" id="3.40.50.300">
    <property type="entry name" value="P-loop containing nucleotide triphosphate hydrolases"/>
    <property type="match status" value="1"/>
</dbReference>
<proteinExistence type="inferred from homology"/>
<dbReference type="Pfam" id="PF22042">
    <property type="entry name" value="EF-G_D2"/>
    <property type="match status" value="1"/>
</dbReference>
<dbReference type="Pfam" id="PF00009">
    <property type="entry name" value="GTP_EFTU"/>
    <property type="match status" value="1"/>
</dbReference>
<feature type="compositionally biased region" description="Polar residues" evidence="12">
    <location>
        <begin position="192"/>
        <end position="201"/>
    </location>
</feature>
<dbReference type="FunFam" id="2.40.30.10:FF:000007">
    <property type="entry name" value="Translation initiation factor IF-2"/>
    <property type="match status" value="1"/>
</dbReference>
<evidence type="ECO:0000256" key="11">
    <source>
        <dbReference type="RuleBase" id="RU000645"/>
    </source>
</evidence>
<dbReference type="EMBL" id="CP016176">
    <property type="protein sequence ID" value="AOM41522.1"/>
    <property type="molecule type" value="Genomic_DNA"/>
</dbReference>
<keyword evidence="6 9" id="KW-0547">Nucleotide-binding</keyword>
<evidence type="ECO:0000313" key="15">
    <source>
        <dbReference type="EMBL" id="PHM57465.1"/>
    </source>
</evidence>
<dbReference type="Gene3D" id="3.30.56.50">
    <property type="entry name" value="Putative DNA-binding domain, N-terminal subdomain of bacterial translation initiation factor IF2"/>
    <property type="match status" value="1"/>
</dbReference>
<dbReference type="InterPro" id="IPR000178">
    <property type="entry name" value="TF_IF2_bacterial-like"/>
</dbReference>
<evidence type="ECO:0000259" key="13">
    <source>
        <dbReference type="PROSITE" id="PS51722"/>
    </source>
</evidence>
<dbReference type="GO" id="GO:0005525">
    <property type="term" value="F:GTP binding"/>
    <property type="evidence" value="ECO:0007669"/>
    <property type="project" value="UniProtKB-KW"/>
</dbReference>
<dbReference type="PANTHER" id="PTHR43381">
    <property type="entry name" value="TRANSLATION INITIATION FACTOR IF-2-RELATED"/>
    <property type="match status" value="1"/>
</dbReference>
<dbReference type="GO" id="GO:0005829">
    <property type="term" value="C:cytosol"/>
    <property type="evidence" value="ECO:0007669"/>
    <property type="project" value="TreeGrafter"/>
</dbReference>
<accession>A0A2G0QE03</accession>
<dbReference type="NCBIfam" id="TIGR00487">
    <property type="entry name" value="IF-2"/>
    <property type="match status" value="1"/>
</dbReference>
<protein>
    <recommendedName>
        <fullName evidence="3 9">Translation initiation factor IF-2</fullName>
    </recommendedName>
</protein>
<evidence type="ECO:0000256" key="8">
    <source>
        <dbReference type="ARBA" id="ARBA00023134"/>
    </source>
</evidence>
<dbReference type="InterPro" id="IPR009000">
    <property type="entry name" value="Transl_B-barrel_sf"/>
</dbReference>
<dbReference type="Pfam" id="PF04760">
    <property type="entry name" value="IF2_N"/>
    <property type="match status" value="2"/>
</dbReference>
<dbReference type="SUPFAM" id="SSF46955">
    <property type="entry name" value="Putative DNA-binding domain"/>
    <property type="match status" value="1"/>
</dbReference>
<evidence type="ECO:0000256" key="2">
    <source>
        <dbReference type="ARBA" id="ARBA00007733"/>
    </source>
</evidence>
<dbReference type="EMBL" id="NJAI01000001">
    <property type="protein sequence ID" value="PHM57465.1"/>
    <property type="molecule type" value="Genomic_DNA"/>
</dbReference>
<feature type="binding site" evidence="9">
    <location>
        <begin position="479"/>
        <end position="483"/>
    </location>
    <ligand>
        <name>GTP</name>
        <dbReference type="ChEBI" id="CHEBI:37565"/>
    </ligand>
</feature>
<keyword evidence="7 9" id="KW-0648">Protein biosynthesis</keyword>
<dbReference type="Gene3D" id="2.40.30.10">
    <property type="entry name" value="Translation factors"/>
    <property type="match status" value="2"/>
</dbReference>
<evidence type="ECO:0000313" key="17">
    <source>
        <dbReference type="Proteomes" id="UP000225433"/>
    </source>
</evidence>
<dbReference type="PROSITE" id="PS01176">
    <property type="entry name" value="IF2"/>
    <property type="match status" value="1"/>
</dbReference>
<keyword evidence="16" id="KW-1185">Reference proteome</keyword>
<dbReference type="Pfam" id="PF03144">
    <property type="entry name" value="GTP_EFTU_D2"/>
    <property type="match status" value="1"/>
</dbReference>
<sequence length="925" mass="101757">MTEVTVKLLAEEIQTSVERLTQQFADAGIQKTATDSVSQKEKEALLAHLNREQGGSGGQPGKLTLQRKTRSTLNVPGTGGKSKSVAIEVRKKRTYVNRDAVEQAKTEEQAKREAEEQARREAEEKARLEAEAKKLAEEQAKCEAEEKAKHEANESAQRVAEEKAKREEAKLPQREAAEKEKVTKQHTENKQKSVQTDSAAQNEKARREAEAADLKRKAEEEVRRKVEAEAKRVAEEARRMAEEKKDEWSSKEKETESTESSDYHVTTSRHARDAEDENDAKVEGDRRSRTRGGKAARQKKNNKHSESKADREEARAVGRTKGKQRKSTLQQSFTKPVAAVNRDVVIGETITVAELANKMAVKGSQVIKTMMKMGAMVTINQVIDQETAQMVAEEMGHKVILRRENELEEALMSDRDTGETLAESRAPVVTIMGHVDHGKTSLLDYIRSTKVASGEAGGITQHIGAYHVQTDKGMVTFLDTPGHAAFTSMRARGAKATDIVVLVVAADDGVMPQTIEAVQHAKAANVPVVVAVNKIDKPEADPDRVKNELSQYGIIPEDWGGETQFINVSAKAGIGIDELLEAILLQAEVLELQAVRTGMANGVVIESFLDKGRGPVATILVQSGTLNKGDIVLCGFEYGRIRAMRNELGLEVMSAGPSIPVEILGLSNVPSAGDEATVVRDEKKAREVALYRQGKFREVKLARQQKSKLENMFANMEEGKVSELNIVLKTDVQGTCEAICDSLLKLSTDEVKVKIIGSGVGGITETDATLAAASNAIILGFNVRADASARRIIESESVDLRYYSVIYSLIDEIKQAMSGMLAPEYKQQIMGLAEVRDVFKSPKFGAVAGCMVTEGVIKRNNPIRVLRNNVVIYEGELESLRRFKDDVNEVRNGMECGIGVKNYNDVRVGDMIEVFEVIEVKRTID</sequence>
<keyword evidence="8 9" id="KW-0342">GTP-binding</keyword>
<comment type="function">
    <text evidence="9 10">One of the essential components for the initiation of protein synthesis. Protects formylmethionyl-tRNA from spontaneous hydrolysis and promotes its binding to the 30S ribosomal subunits. Also involved in the hydrolysis of GTP during the formation of the 70S ribosomal complex.</text>
</comment>
<dbReference type="Proteomes" id="UP000094600">
    <property type="component" value="Chromosome"/>
</dbReference>
<dbReference type="InterPro" id="IPR027417">
    <property type="entry name" value="P-loop_NTPase"/>
</dbReference>
<dbReference type="FunFam" id="2.40.30.10:FF:000008">
    <property type="entry name" value="Translation initiation factor IF-2"/>
    <property type="match status" value="1"/>
</dbReference>
<dbReference type="OrthoDB" id="9811804at2"/>
<dbReference type="KEGG" id="xho:A9255_13645"/>
<dbReference type="GO" id="GO:0003924">
    <property type="term" value="F:GTPase activity"/>
    <property type="evidence" value="ECO:0007669"/>
    <property type="project" value="UniProtKB-UniRule"/>
</dbReference>
<feature type="compositionally biased region" description="Basic and acidic residues" evidence="12">
    <location>
        <begin position="303"/>
        <end position="316"/>
    </location>
</feature>
<evidence type="ECO:0000256" key="7">
    <source>
        <dbReference type="ARBA" id="ARBA00022917"/>
    </source>
</evidence>
<dbReference type="GO" id="GO:0097216">
    <property type="term" value="F:guanosine tetraphosphate binding"/>
    <property type="evidence" value="ECO:0007669"/>
    <property type="project" value="UniProtKB-ARBA"/>
</dbReference>
<feature type="region of interest" description="Disordered" evidence="12">
    <location>
        <begin position="49"/>
        <end position="333"/>
    </location>
</feature>
<dbReference type="PANTHER" id="PTHR43381:SF5">
    <property type="entry name" value="TR-TYPE G DOMAIN-CONTAINING PROTEIN"/>
    <property type="match status" value="1"/>
</dbReference>
<dbReference type="InterPro" id="IPR006847">
    <property type="entry name" value="IF2_N"/>
</dbReference>
<dbReference type="InterPro" id="IPR036925">
    <property type="entry name" value="TIF_IF2_dom3_sf"/>
</dbReference>
<evidence type="ECO:0000256" key="9">
    <source>
        <dbReference type="HAMAP-Rule" id="MF_00100"/>
    </source>
</evidence>
<feature type="compositionally biased region" description="Basic residues" evidence="12">
    <location>
        <begin position="288"/>
        <end position="302"/>
    </location>
</feature>
<evidence type="ECO:0000313" key="14">
    <source>
        <dbReference type="EMBL" id="AOM41522.1"/>
    </source>
</evidence>
<dbReference type="PROSITE" id="PS51722">
    <property type="entry name" value="G_TR_2"/>
    <property type="match status" value="1"/>
</dbReference>
<dbReference type="FunFam" id="3.40.50.10050:FF:000001">
    <property type="entry name" value="Translation initiation factor IF-2"/>
    <property type="match status" value="1"/>
</dbReference>
<dbReference type="InterPro" id="IPR004161">
    <property type="entry name" value="EFTu-like_2"/>
</dbReference>